<dbReference type="Proteomes" id="UP001157440">
    <property type="component" value="Unassembled WGS sequence"/>
</dbReference>
<reference evidence="3" key="1">
    <citation type="journal article" date="2019" name="Int. J. Syst. Evol. Microbiol.">
        <title>The Global Catalogue of Microorganisms (GCM) 10K type strain sequencing project: providing services to taxonomists for standard genome sequencing and annotation.</title>
        <authorList>
            <consortium name="The Broad Institute Genomics Platform"/>
            <consortium name="The Broad Institute Genome Sequencing Center for Infectious Disease"/>
            <person name="Wu L."/>
            <person name="Ma J."/>
        </authorList>
    </citation>
    <scope>NUCLEOTIDE SEQUENCE [LARGE SCALE GENOMIC DNA]</scope>
    <source>
        <strain evidence="3">NBRC 103632</strain>
    </source>
</reference>
<organism evidence="2 3">
    <name type="scientific">Methylobacterium tardum</name>
    <dbReference type="NCBI Taxonomy" id="374432"/>
    <lineage>
        <taxon>Bacteria</taxon>
        <taxon>Pseudomonadati</taxon>
        <taxon>Pseudomonadota</taxon>
        <taxon>Alphaproteobacteria</taxon>
        <taxon>Hyphomicrobiales</taxon>
        <taxon>Methylobacteriaceae</taxon>
        <taxon>Methylobacterium</taxon>
    </lineage>
</organism>
<keyword evidence="3" id="KW-1185">Reference proteome</keyword>
<dbReference type="RefSeq" id="WP_238199600.1">
    <property type="nucleotide sequence ID" value="NZ_BPQZ01000042.1"/>
</dbReference>
<dbReference type="EMBL" id="BSPL01000004">
    <property type="protein sequence ID" value="GLS68178.1"/>
    <property type="molecule type" value="Genomic_DNA"/>
</dbReference>
<protein>
    <submittedName>
        <fullName evidence="2">Uncharacterized protein</fullName>
    </submittedName>
</protein>
<evidence type="ECO:0000313" key="2">
    <source>
        <dbReference type="EMBL" id="GLS68178.1"/>
    </source>
</evidence>
<comment type="caution">
    <text evidence="2">The sequence shown here is derived from an EMBL/GenBank/DDBJ whole genome shotgun (WGS) entry which is preliminary data.</text>
</comment>
<feature type="compositionally biased region" description="Basic and acidic residues" evidence="1">
    <location>
        <begin position="38"/>
        <end position="63"/>
    </location>
</feature>
<name>A0AA37TGI4_9HYPH</name>
<dbReference type="AlphaFoldDB" id="A0AA37TGI4"/>
<feature type="region of interest" description="Disordered" evidence="1">
    <location>
        <begin position="1"/>
        <end position="63"/>
    </location>
</feature>
<gene>
    <name evidence="2" type="ORF">GCM10007890_01900</name>
</gene>
<accession>A0AA37TGI4</accession>
<sequence>MAASMMAEPDKPEGESVQPSTVPIRGVNTPDPTTGSEPESKDPVKAAERRSDDPDKAAEDGLA</sequence>
<evidence type="ECO:0000256" key="1">
    <source>
        <dbReference type="SAM" id="MobiDB-lite"/>
    </source>
</evidence>
<evidence type="ECO:0000313" key="3">
    <source>
        <dbReference type="Proteomes" id="UP001157440"/>
    </source>
</evidence>
<proteinExistence type="predicted"/>